<keyword evidence="2" id="KW-0472">Membrane</keyword>
<accession>A0A1B8GUF0</accession>
<feature type="transmembrane region" description="Helical" evidence="2">
    <location>
        <begin position="29"/>
        <end position="51"/>
    </location>
</feature>
<evidence type="ECO:0008006" key="5">
    <source>
        <dbReference type="Google" id="ProtNLM"/>
    </source>
</evidence>
<organism evidence="3 4">
    <name type="scientific">Pseudogymnoascus verrucosus</name>
    <dbReference type="NCBI Taxonomy" id="342668"/>
    <lineage>
        <taxon>Eukaryota</taxon>
        <taxon>Fungi</taxon>
        <taxon>Dikarya</taxon>
        <taxon>Ascomycota</taxon>
        <taxon>Pezizomycotina</taxon>
        <taxon>Leotiomycetes</taxon>
        <taxon>Thelebolales</taxon>
        <taxon>Thelebolaceae</taxon>
        <taxon>Pseudogymnoascus</taxon>
    </lineage>
</organism>
<keyword evidence="2" id="KW-0812">Transmembrane</keyword>
<reference evidence="4" key="2">
    <citation type="journal article" date="2018" name="Nat. Commun.">
        <title>Extreme sensitivity to ultraviolet light in the fungal pathogen causing white-nose syndrome of bats.</title>
        <authorList>
            <person name="Palmer J.M."/>
            <person name="Drees K.P."/>
            <person name="Foster J.T."/>
            <person name="Lindner D.L."/>
        </authorList>
    </citation>
    <scope>NUCLEOTIDE SEQUENCE [LARGE SCALE GENOMIC DNA]</scope>
    <source>
        <strain evidence="4">UAMH 10579</strain>
    </source>
</reference>
<dbReference type="Proteomes" id="UP000091956">
    <property type="component" value="Unassembled WGS sequence"/>
</dbReference>
<dbReference type="EMBL" id="KV460212">
    <property type="protein sequence ID" value="OBT99457.1"/>
    <property type="molecule type" value="Genomic_DNA"/>
</dbReference>
<sequence>MDTWRAMISRTTSPIVTASHVVKVPKNFLIFRSLQLSLALLVLSLSIYGSIIMTTPMAGSLSTVIVASYTLVATYGDMPRIYNYWLILSLEAFVLVFWLLSISFLALPVGAAFYFVNGGQAGHYSRYDIGFVADPVIIAFIDLMMVSVAAGVIEFILYFITLATFSTIVHYHRLEHRHCACVRSETGHGDIESDSKAHSEKAQTEPEPLMFSGDEASPENGSLDLTTPESTTPEEVVYQEEQQQQHRGQQEDLTA</sequence>
<feature type="compositionally biased region" description="Basic and acidic residues" evidence="1">
    <location>
        <begin position="188"/>
        <end position="204"/>
    </location>
</feature>
<dbReference type="OrthoDB" id="5325022at2759"/>
<feature type="region of interest" description="Disordered" evidence="1">
    <location>
        <begin position="188"/>
        <end position="255"/>
    </location>
</feature>
<dbReference type="AlphaFoldDB" id="A0A1B8GUF0"/>
<evidence type="ECO:0000256" key="2">
    <source>
        <dbReference type="SAM" id="Phobius"/>
    </source>
</evidence>
<dbReference type="GeneID" id="28836309"/>
<keyword evidence="2" id="KW-1133">Transmembrane helix</keyword>
<evidence type="ECO:0000313" key="3">
    <source>
        <dbReference type="EMBL" id="OBT99457.1"/>
    </source>
</evidence>
<feature type="transmembrane region" description="Helical" evidence="2">
    <location>
        <begin position="136"/>
        <end position="169"/>
    </location>
</feature>
<dbReference type="PANTHER" id="PTHR37451">
    <property type="entry name" value="MARVEL DOMAIN"/>
    <property type="match status" value="1"/>
</dbReference>
<evidence type="ECO:0000256" key="1">
    <source>
        <dbReference type="SAM" id="MobiDB-lite"/>
    </source>
</evidence>
<feature type="transmembrane region" description="Helical" evidence="2">
    <location>
        <begin position="88"/>
        <end position="116"/>
    </location>
</feature>
<proteinExistence type="predicted"/>
<feature type="transmembrane region" description="Helical" evidence="2">
    <location>
        <begin position="57"/>
        <end position="76"/>
    </location>
</feature>
<dbReference type="PANTHER" id="PTHR37451:SF4">
    <property type="entry name" value="MARVEL DOMAIN-CONTAINING PROTEIN"/>
    <property type="match status" value="1"/>
</dbReference>
<feature type="compositionally biased region" description="Low complexity" evidence="1">
    <location>
        <begin position="226"/>
        <end position="247"/>
    </location>
</feature>
<name>A0A1B8GUF0_9PEZI</name>
<dbReference type="RefSeq" id="XP_018133190.1">
    <property type="nucleotide sequence ID" value="XM_018272427.1"/>
</dbReference>
<evidence type="ECO:0000313" key="4">
    <source>
        <dbReference type="Proteomes" id="UP000091956"/>
    </source>
</evidence>
<reference evidence="3 4" key="1">
    <citation type="submission" date="2016-03" db="EMBL/GenBank/DDBJ databases">
        <title>Comparative genomics of Pseudogymnoascus destructans, the fungus causing white-nose syndrome of bats.</title>
        <authorList>
            <person name="Palmer J.M."/>
            <person name="Drees K.P."/>
            <person name="Foster J.T."/>
            <person name="Lindner D.L."/>
        </authorList>
    </citation>
    <scope>NUCLEOTIDE SEQUENCE [LARGE SCALE GENOMIC DNA]</scope>
    <source>
        <strain evidence="3 4">UAMH 10579</strain>
    </source>
</reference>
<dbReference type="STRING" id="342668.A0A1B8GUF0"/>
<keyword evidence="4" id="KW-1185">Reference proteome</keyword>
<protein>
    <recommendedName>
        <fullName evidence="5">MARVEL domain-containing protein</fullName>
    </recommendedName>
</protein>
<gene>
    <name evidence="3" type="ORF">VE01_02923</name>
</gene>